<feature type="region of interest" description="Disordered" evidence="1">
    <location>
        <begin position="1"/>
        <end position="21"/>
    </location>
</feature>
<comment type="caution">
    <text evidence="3">The sequence shown here is derived from an EMBL/GenBank/DDBJ whole genome shotgun (WGS) entry which is preliminary data.</text>
</comment>
<keyword evidence="4" id="KW-1185">Reference proteome</keyword>
<dbReference type="InterPro" id="IPR039422">
    <property type="entry name" value="MarR/SlyA-like"/>
</dbReference>
<name>A0ABP7HMR2_9ACTN</name>
<gene>
    <name evidence="3" type="ORF">GCM10022226_14260</name>
</gene>
<reference evidence="4" key="1">
    <citation type="journal article" date="2019" name="Int. J. Syst. Evol. Microbiol.">
        <title>The Global Catalogue of Microorganisms (GCM) 10K type strain sequencing project: providing services to taxonomists for standard genome sequencing and annotation.</title>
        <authorList>
            <consortium name="The Broad Institute Genomics Platform"/>
            <consortium name="The Broad Institute Genome Sequencing Center for Infectious Disease"/>
            <person name="Wu L."/>
            <person name="Ma J."/>
        </authorList>
    </citation>
    <scope>NUCLEOTIDE SEQUENCE [LARGE SCALE GENOMIC DNA]</scope>
    <source>
        <strain evidence="4">JCM 16908</strain>
    </source>
</reference>
<dbReference type="Pfam" id="PF12802">
    <property type="entry name" value="MarR_2"/>
    <property type="match status" value="1"/>
</dbReference>
<dbReference type="SMART" id="SM00347">
    <property type="entry name" value="HTH_MARR"/>
    <property type="match status" value="1"/>
</dbReference>
<dbReference type="InterPro" id="IPR036388">
    <property type="entry name" value="WH-like_DNA-bd_sf"/>
</dbReference>
<evidence type="ECO:0000313" key="3">
    <source>
        <dbReference type="EMBL" id="GAA3796084.1"/>
    </source>
</evidence>
<evidence type="ECO:0000256" key="1">
    <source>
        <dbReference type="SAM" id="MobiDB-lite"/>
    </source>
</evidence>
<dbReference type="SUPFAM" id="SSF46785">
    <property type="entry name" value="Winged helix' DNA-binding domain"/>
    <property type="match status" value="1"/>
</dbReference>
<feature type="domain" description="HTH marR-type" evidence="2">
    <location>
        <begin position="30"/>
        <end position="163"/>
    </location>
</feature>
<dbReference type="PROSITE" id="PS50995">
    <property type="entry name" value="HTH_MARR_2"/>
    <property type="match status" value="1"/>
</dbReference>
<dbReference type="Proteomes" id="UP001500888">
    <property type="component" value="Unassembled WGS sequence"/>
</dbReference>
<protein>
    <recommendedName>
        <fullName evidence="2">HTH marR-type domain-containing protein</fullName>
    </recommendedName>
</protein>
<dbReference type="EMBL" id="BAAAZR010000002">
    <property type="protein sequence ID" value="GAA3796084.1"/>
    <property type="molecule type" value="Genomic_DNA"/>
</dbReference>
<dbReference type="PRINTS" id="PR00598">
    <property type="entry name" value="HTHMARR"/>
</dbReference>
<proteinExistence type="predicted"/>
<dbReference type="InterPro" id="IPR000835">
    <property type="entry name" value="HTH_MarR-typ"/>
</dbReference>
<dbReference type="InterPro" id="IPR036390">
    <property type="entry name" value="WH_DNA-bd_sf"/>
</dbReference>
<organism evidence="3 4">
    <name type="scientific">Sphaerisporangium flaviroseum</name>
    <dbReference type="NCBI Taxonomy" id="509199"/>
    <lineage>
        <taxon>Bacteria</taxon>
        <taxon>Bacillati</taxon>
        <taxon>Actinomycetota</taxon>
        <taxon>Actinomycetes</taxon>
        <taxon>Streptosporangiales</taxon>
        <taxon>Streptosporangiaceae</taxon>
        <taxon>Sphaerisporangium</taxon>
    </lineage>
</organism>
<accession>A0ABP7HMR2</accession>
<dbReference type="PANTHER" id="PTHR33164:SF89">
    <property type="entry name" value="MARR FAMILY REGULATORY PROTEIN"/>
    <property type="match status" value="1"/>
</dbReference>
<evidence type="ECO:0000259" key="2">
    <source>
        <dbReference type="PROSITE" id="PS50995"/>
    </source>
</evidence>
<dbReference type="Gene3D" id="1.10.10.10">
    <property type="entry name" value="Winged helix-like DNA-binding domain superfamily/Winged helix DNA-binding domain"/>
    <property type="match status" value="1"/>
</dbReference>
<sequence length="169" mass="18516">MEDWGLPDPLRGGAMGGNGHEPATAARRLAESTGWLLTDAAREITLKLEEALKGTGLRWRDYGVLVVLEADGPLSQQEIGRRLAVDRSTMVHVIDVLEQQGLVVRSRDRADRRAYSIELTGPGRTLLVEVLHPLTARVHSGVMARLTHEDRAHLNRILAQLAGGAPRPE</sequence>
<dbReference type="PANTHER" id="PTHR33164">
    <property type="entry name" value="TRANSCRIPTIONAL REGULATOR, MARR FAMILY"/>
    <property type="match status" value="1"/>
</dbReference>
<evidence type="ECO:0000313" key="4">
    <source>
        <dbReference type="Proteomes" id="UP001500888"/>
    </source>
</evidence>